<name>A0A2X2K355_SPHMU</name>
<dbReference type="RefSeq" id="WP_218565464.1">
    <property type="nucleotide sequence ID" value="NZ_UAUU01000011.1"/>
</dbReference>
<protein>
    <submittedName>
        <fullName evidence="1">Uncharacterized protein</fullName>
    </submittedName>
</protein>
<evidence type="ECO:0000313" key="1">
    <source>
        <dbReference type="EMBL" id="SPZ94545.1"/>
    </source>
</evidence>
<gene>
    <name evidence="1" type="ORF">NCTC11343_05369</name>
</gene>
<dbReference type="Proteomes" id="UP000251241">
    <property type="component" value="Unassembled WGS sequence"/>
</dbReference>
<proteinExistence type="predicted"/>
<sequence length="115" mass="13670">MQTQDFEFPYNVVLSMWDMETKVKRTNINWDSFKLVQDSKRTFFVSEERHNVDTTLYYIPIAPLFKMLKDPKRKKTAQLLISVCSYLYHIADVPYYRQEDSYLYCISCSGLPSSV</sequence>
<reference evidence="1 2" key="1">
    <citation type="submission" date="2018-06" db="EMBL/GenBank/DDBJ databases">
        <authorList>
            <consortium name="Pathogen Informatics"/>
            <person name="Doyle S."/>
        </authorList>
    </citation>
    <scope>NUCLEOTIDE SEQUENCE [LARGE SCALE GENOMIC DNA]</scope>
    <source>
        <strain evidence="1 2">NCTC11343</strain>
    </source>
</reference>
<accession>A0A2X2K355</accession>
<organism evidence="1 2">
    <name type="scientific">Sphingobacterium multivorum</name>
    <dbReference type="NCBI Taxonomy" id="28454"/>
    <lineage>
        <taxon>Bacteria</taxon>
        <taxon>Pseudomonadati</taxon>
        <taxon>Bacteroidota</taxon>
        <taxon>Sphingobacteriia</taxon>
        <taxon>Sphingobacteriales</taxon>
        <taxon>Sphingobacteriaceae</taxon>
        <taxon>Sphingobacterium</taxon>
    </lineage>
</organism>
<dbReference type="EMBL" id="UAUU01000011">
    <property type="protein sequence ID" value="SPZ94545.1"/>
    <property type="molecule type" value="Genomic_DNA"/>
</dbReference>
<dbReference type="AlphaFoldDB" id="A0A2X2K355"/>
<evidence type="ECO:0000313" key="2">
    <source>
        <dbReference type="Proteomes" id="UP000251241"/>
    </source>
</evidence>